<organism evidence="1 2">
    <name type="scientific">Corchorus capsularis</name>
    <name type="common">Jute</name>
    <dbReference type="NCBI Taxonomy" id="210143"/>
    <lineage>
        <taxon>Eukaryota</taxon>
        <taxon>Viridiplantae</taxon>
        <taxon>Streptophyta</taxon>
        <taxon>Embryophyta</taxon>
        <taxon>Tracheophyta</taxon>
        <taxon>Spermatophyta</taxon>
        <taxon>Magnoliopsida</taxon>
        <taxon>eudicotyledons</taxon>
        <taxon>Gunneridae</taxon>
        <taxon>Pentapetalae</taxon>
        <taxon>rosids</taxon>
        <taxon>malvids</taxon>
        <taxon>Malvales</taxon>
        <taxon>Malvaceae</taxon>
        <taxon>Grewioideae</taxon>
        <taxon>Apeibeae</taxon>
        <taxon>Corchorus</taxon>
    </lineage>
</organism>
<proteinExistence type="predicted"/>
<accession>A0A1R3HJX7</accession>
<dbReference type="Proteomes" id="UP000188268">
    <property type="component" value="Unassembled WGS sequence"/>
</dbReference>
<dbReference type="AlphaFoldDB" id="A0A1R3HJX7"/>
<dbReference type="EMBL" id="AWWV01011776">
    <property type="protein sequence ID" value="OMO70696.1"/>
    <property type="molecule type" value="Genomic_DNA"/>
</dbReference>
<protein>
    <submittedName>
        <fullName evidence="1">Uncharacterized protein</fullName>
    </submittedName>
</protein>
<reference evidence="1 2" key="1">
    <citation type="submission" date="2013-09" db="EMBL/GenBank/DDBJ databases">
        <title>Corchorus capsularis genome sequencing.</title>
        <authorList>
            <person name="Alam M."/>
            <person name="Haque M.S."/>
            <person name="Islam M.S."/>
            <person name="Emdad E.M."/>
            <person name="Islam M.M."/>
            <person name="Ahmed B."/>
            <person name="Halim A."/>
            <person name="Hossen Q.M.M."/>
            <person name="Hossain M.Z."/>
            <person name="Ahmed R."/>
            <person name="Khan M.M."/>
            <person name="Islam R."/>
            <person name="Rashid M.M."/>
            <person name="Khan S.A."/>
            <person name="Rahman M.S."/>
            <person name="Alam M."/>
        </authorList>
    </citation>
    <scope>NUCLEOTIDE SEQUENCE [LARGE SCALE GENOMIC DNA]</scope>
    <source>
        <strain evidence="2">cv. CVL-1</strain>
        <tissue evidence="1">Whole seedling</tissue>
    </source>
</reference>
<comment type="caution">
    <text evidence="1">The sequence shown here is derived from an EMBL/GenBank/DDBJ whole genome shotgun (WGS) entry which is preliminary data.</text>
</comment>
<keyword evidence="2" id="KW-1185">Reference proteome</keyword>
<dbReference type="Gramene" id="OMO70696">
    <property type="protein sequence ID" value="OMO70696"/>
    <property type="gene ID" value="CCACVL1_18698"/>
</dbReference>
<sequence>MARFVLLTYMNHFSEISYDTYPHPGLDKNNTIGYELASTLNGSSKPDDPV</sequence>
<name>A0A1R3HJX7_COCAP</name>
<evidence type="ECO:0000313" key="2">
    <source>
        <dbReference type="Proteomes" id="UP000188268"/>
    </source>
</evidence>
<evidence type="ECO:0000313" key="1">
    <source>
        <dbReference type="EMBL" id="OMO70696.1"/>
    </source>
</evidence>
<gene>
    <name evidence="1" type="ORF">CCACVL1_18698</name>
</gene>